<name>A0ABW5ZVN7_9FLAO</name>
<evidence type="ECO:0000313" key="2">
    <source>
        <dbReference type="Proteomes" id="UP001597548"/>
    </source>
</evidence>
<dbReference type="Proteomes" id="UP001597548">
    <property type="component" value="Unassembled WGS sequence"/>
</dbReference>
<comment type="caution">
    <text evidence="1">The sequence shown here is derived from an EMBL/GenBank/DDBJ whole genome shotgun (WGS) entry which is preliminary data.</text>
</comment>
<dbReference type="RefSeq" id="WP_194506068.1">
    <property type="nucleotide sequence ID" value="NZ_JADILU010000001.1"/>
</dbReference>
<evidence type="ECO:0000313" key="1">
    <source>
        <dbReference type="EMBL" id="MFD2917089.1"/>
    </source>
</evidence>
<keyword evidence="2" id="KW-1185">Reference proteome</keyword>
<accession>A0ABW5ZVN7</accession>
<protein>
    <submittedName>
        <fullName evidence="1">Uncharacterized protein</fullName>
    </submittedName>
</protein>
<proteinExistence type="predicted"/>
<organism evidence="1 2">
    <name type="scientific">Psychroserpens luteus</name>
    <dbReference type="NCBI Taxonomy" id="1434066"/>
    <lineage>
        <taxon>Bacteria</taxon>
        <taxon>Pseudomonadati</taxon>
        <taxon>Bacteroidota</taxon>
        <taxon>Flavobacteriia</taxon>
        <taxon>Flavobacteriales</taxon>
        <taxon>Flavobacteriaceae</taxon>
        <taxon>Psychroserpens</taxon>
    </lineage>
</organism>
<sequence length="102" mass="12046">MKYTEEQITNKAKQVMKDLDGQFYTEECIDGILFKENETVGYGRFEGKQKSIWTVHINAIFDNIDLLFLSDETGEPLYYHNFNMILFEIEKDNKGVYSKKED</sequence>
<gene>
    <name evidence="1" type="ORF">ACFS29_15655</name>
</gene>
<reference evidence="2" key="1">
    <citation type="journal article" date="2019" name="Int. J. Syst. Evol. Microbiol.">
        <title>The Global Catalogue of Microorganisms (GCM) 10K type strain sequencing project: providing services to taxonomists for standard genome sequencing and annotation.</title>
        <authorList>
            <consortium name="The Broad Institute Genomics Platform"/>
            <consortium name="The Broad Institute Genome Sequencing Center for Infectious Disease"/>
            <person name="Wu L."/>
            <person name="Ma J."/>
        </authorList>
    </citation>
    <scope>NUCLEOTIDE SEQUENCE [LARGE SCALE GENOMIC DNA]</scope>
    <source>
        <strain evidence="2">KCTC 32514</strain>
    </source>
</reference>
<dbReference type="EMBL" id="JBHUOS010000010">
    <property type="protein sequence ID" value="MFD2917089.1"/>
    <property type="molecule type" value="Genomic_DNA"/>
</dbReference>